<evidence type="ECO:0000259" key="1">
    <source>
        <dbReference type="Pfam" id="PF12702"/>
    </source>
</evidence>
<dbReference type="InterPro" id="IPR024311">
    <property type="entry name" value="Lipocalin-like"/>
</dbReference>
<comment type="caution">
    <text evidence="2">The sequence shown here is derived from an EMBL/GenBank/DDBJ whole genome shotgun (WGS) entry which is preliminary data.</text>
</comment>
<name>A0A9X4MWW4_9FLAO</name>
<evidence type="ECO:0000313" key="2">
    <source>
        <dbReference type="EMBL" id="MDG4945603.1"/>
    </source>
</evidence>
<sequence>MKYSFLKVKSIASLFVITGLILFSSCSKEETKTTNNDAVVQVEEAESNEDLIIGSWVDKSPAALHFSIHEDGTASSDNMKTLLYKSWALEGDQISFVIESIGNKTSSNDTLNYTIEKLTNDELVLRDGDTTHEYTKD</sequence>
<feature type="domain" description="Lipocalin-like" evidence="1">
    <location>
        <begin position="49"/>
        <end position="136"/>
    </location>
</feature>
<dbReference type="EMBL" id="JANCMU010000001">
    <property type="protein sequence ID" value="MDG4945603.1"/>
    <property type="molecule type" value="Genomic_DNA"/>
</dbReference>
<dbReference type="Gene3D" id="2.40.128.280">
    <property type="match status" value="1"/>
</dbReference>
<dbReference type="AlphaFoldDB" id="A0A9X4MWW4"/>
<gene>
    <name evidence="2" type="ORF">NMK71_04185</name>
</gene>
<proteinExistence type="predicted"/>
<keyword evidence="3" id="KW-1185">Reference proteome</keyword>
<dbReference type="Proteomes" id="UP001152599">
    <property type="component" value="Unassembled WGS sequence"/>
</dbReference>
<protein>
    <submittedName>
        <fullName evidence="2">Lipocalin family protein</fullName>
    </submittedName>
</protein>
<dbReference type="Pfam" id="PF12702">
    <property type="entry name" value="Lipocalin_3"/>
    <property type="match status" value="1"/>
</dbReference>
<dbReference type="PROSITE" id="PS51257">
    <property type="entry name" value="PROKAR_LIPOPROTEIN"/>
    <property type="match status" value="1"/>
</dbReference>
<evidence type="ECO:0000313" key="3">
    <source>
        <dbReference type="Proteomes" id="UP001152599"/>
    </source>
</evidence>
<accession>A0A9X4MWW4</accession>
<organism evidence="2 3">
    <name type="scientific">Profundicola chukchiensis</name>
    <dbReference type="NCBI Taxonomy" id="2961959"/>
    <lineage>
        <taxon>Bacteria</taxon>
        <taxon>Pseudomonadati</taxon>
        <taxon>Bacteroidota</taxon>
        <taxon>Flavobacteriia</taxon>
        <taxon>Flavobacteriales</taxon>
        <taxon>Weeksellaceae</taxon>
        <taxon>Profundicola</taxon>
    </lineage>
</organism>
<reference evidence="2" key="1">
    <citation type="submission" date="2022-07" db="EMBL/GenBank/DDBJ databases">
        <title>Description and genome-wide analysis of Profundicola chukchiensis gen. nov., sp. nov., marine bacteria isolated from bottom sediments of the Chukchi Sea.</title>
        <authorList>
            <person name="Romanenko L."/>
            <person name="Otstavnykh N."/>
            <person name="Kurilenko V."/>
            <person name="Eremeev V."/>
            <person name="Velansky P."/>
            <person name="Mikhailov V."/>
            <person name="Isaeva M."/>
        </authorList>
    </citation>
    <scope>NUCLEOTIDE SEQUENCE</scope>
    <source>
        <strain evidence="2">KMM 9713</strain>
    </source>
</reference>
<dbReference type="RefSeq" id="WP_304420176.1">
    <property type="nucleotide sequence ID" value="NZ_JANCMU010000001.1"/>
</dbReference>